<dbReference type="PANTHER" id="PTHR42963">
    <property type="entry name" value="CHROMOSOME PARTITION PROTEIN MUKB"/>
    <property type="match status" value="1"/>
</dbReference>
<evidence type="ECO:0000313" key="9">
    <source>
        <dbReference type="EMBL" id="GGB51493.1"/>
    </source>
</evidence>
<dbReference type="NCBIfam" id="NF003422">
    <property type="entry name" value="PRK04863.1"/>
    <property type="match status" value="1"/>
</dbReference>
<feature type="region of interest" description="Disordered" evidence="6">
    <location>
        <begin position="1082"/>
        <end position="1105"/>
    </location>
</feature>
<keyword evidence="10" id="KW-1185">Reference proteome</keyword>
<dbReference type="Pfam" id="PF04310">
    <property type="entry name" value="MukB"/>
    <property type="match status" value="1"/>
</dbReference>
<organism evidence="9 10">
    <name type="scientific">Oceanisphaera marina</name>
    <dbReference type="NCBI Taxonomy" id="2017550"/>
    <lineage>
        <taxon>Bacteria</taxon>
        <taxon>Pseudomonadati</taxon>
        <taxon>Pseudomonadota</taxon>
        <taxon>Gammaproteobacteria</taxon>
        <taxon>Aeromonadales</taxon>
        <taxon>Aeromonadaceae</taxon>
        <taxon>Oceanisphaera</taxon>
    </lineage>
</organism>
<evidence type="ECO:0000256" key="1">
    <source>
        <dbReference type="ARBA" id="ARBA00022490"/>
    </source>
</evidence>
<evidence type="ECO:0000256" key="5">
    <source>
        <dbReference type="SAM" id="Coils"/>
    </source>
</evidence>
<feature type="coiled-coil region" evidence="5">
    <location>
        <begin position="366"/>
        <end position="435"/>
    </location>
</feature>
<evidence type="ECO:0000256" key="3">
    <source>
        <dbReference type="ARBA" id="ARBA00023067"/>
    </source>
</evidence>
<proteinExistence type="predicted"/>
<keyword evidence="4" id="KW-0238">DNA-binding</keyword>
<dbReference type="Proteomes" id="UP000646152">
    <property type="component" value="Unassembled WGS sequence"/>
</dbReference>
<dbReference type="GO" id="GO:0051301">
    <property type="term" value="P:cell division"/>
    <property type="evidence" value="ECO:0007669"/>
    <property type="project" value="UniProtKB-KW"/>
</dbReference>
<keyword evidence="5" id="KW-0175">Coiled coil</keyword>
<dbReference type="Gene3D" id="3.30.70.3500">
    <property type="entry name" value="MukB, hinge domain"/>
    <property type="match status" value="1"/>
</dbReference>
<dbReference type="PANTHER" id="PTHR42963:SF1">
    <property type="entry name" value="DUF4476 DOMAIN-CONTAINING PROTEIN"/>
    <property type="match status" value="1"/>
</dbReference>
<dbReference type="InterPro" id="IPR050308">
    <property type="entry name" value="MukB/SMC"/>
</dbReference>
<evidence type="ECO:0000256" key="6">
    <source>
        <dbReference type="SAM" id="MobiDB-lite"/>
    </source>
</evidence>
<dbReference type="Gene3D" id="3.40.1140.10">
    <property type="match status" value="2"/>
</dbReference>
<keyword evidence="9" id="KW-0132">Cell division</keyword>
<dbReference type="InterPro" id="IPR007406">
    <property type="entry name" value="MukB_N_dom"/>
</dbReference>
<evidence type="ECO:0000259" key="7">
    <source>
        <dbReference type="Pfam" id="PF04310"/>
    </source>
</evidence>
<sequence length="1495" mass="167951">MNSMTDTTLDNISATTAAPQPGEAAFTRGKFHSLTMVNWNGFFARTFELDTLVTTLSGGNGAGKSTTMAAFIAALIPDLSLLHFRNTTEAGSQSGSRDKGLYGKLQRGHCYSLIEINTSQGERVWFGVHLEQVANRDNKVNLTAFSMRGLSADTQPTELLLAELEDGRGQVRSLNELKAAALAKQLQFTRFNTISEYHNFLFDVGVTPRKLKDQRDRVKFYRLIEASLYGGISSTISRSLKDYLLPENAGIRQAFNDMEAAIFENRRTLEAIRETQRQRDVFRQLITETTHYVAADYVRNSAEKKRLSEQALAARQALTNERRILAEERARLIYLADELEHLAARERMMTEELDMASEHLARVLNGVKLNEKIQGYQHELDELAEKLAIQQETLAELQDEHQQASAVKLAAEEEVDSLKTQLADYQQALDTQQTRAIQYRQARTALGEAKVKCALPELTPEQAKAEEQAHQAREQRLTGVVLEHRQQLSLAEAARAQYDHALGLLHSIDSQADRAQAFARANQLLEQGREYQALLAREAGIRQQFQQAEQSVQKRDKALALQAELARLGRTVQDEAELEMQLAELDEQKAELEARLADCADSQRQQQTQQTQIAPRVATLRSQAPAWHKARQQLERLRELSDLPLRDSSEVTAAMQQALRGEHSAEQHKQQALATKQQLEQQVRNLHGGSDADPRLVALCEQLGGTLLADVYDDIAVEDAPYYEALYGPARNGIVVADPQAALQQLQALESCPADVYLIQGNPDAFDEDMLHATELDNAIWVKNGERQLRYSRFSTEPLFGRAAREAKIAQLNLELETVNDQYAESAFTQQKQSRLYHQLSEFVSQGMQHAFGTDPEAELEQLAAEQASIEAALARTAGELSQWQAKREQLREQQTVLHRLLPLADHLSEQGADAQLAAATVEQNALAEARDFMAVHGQKLGRLAEQVQVLRQDPAQFEHLQQQVLAAEAELTEARARTYALTQLVARLPHLAYADAEQLLDQSSAMNDSLKAKLVQAEEARRKAVLKLEQLSGRLTDALQARTALVTGHEARNQTLNEFQQEFAALGIELSEDMEEKALAAKRERESELVHTRSKRSQTEAQRQVTHREIESLSQRLSKDGQGYFAARKALVSHKANWAKVVRLARDHDVERRLAKPELAYLDADELRSISDKALGALRMAVAQDEELRDALRISEGQRNTLQKVQFYILVFSHLKARIRHDIIRADDPVEALEEMEVELGRLADELQQREGQLSLSSHEVAAKINTIIRREQNRIRQLNQGLQNISFGLVGGVRLNVNMRDTYARLLEALSDKDGRHQDLFSSKDMSFSEAMGKLFQRLNPQLEQGDRSPQVLGQALLDYRNYLDLDIEVQRGADGWLRAESGALSTGEAIGTGQAILLMVLQSWEEESRHLRSREVLPCRLLFLDEAARLDTRSIATLFELCERQDMQLLIAAPENISPEKGTTYKLIRKVHGKQEQVHVVGLRGFAGEPAA</sequence>
<name>A0ABQ1ISJ8_9GAMM</name>
<keyword evidence="9" id="KW-0131">Cell cycle</keyword>
<evidence type="ECO:0000256" key="2">
    <source>
        <dbReference type="ARBA" id="ARBA00022829"/>
    </source>
</evidence>
<gene>
    <name evidence="9" type="primary">mukB</name>
    <name evidence="9" type="ORF">GCM10011502_25780</name>
</gene>
<dbReference type="EMBL" id="BMKE01000024">
    <property type="protein sequence ID" value="GGB51493.1"/>
    <property type="molecule type" value="Genomic_DNA"/>
</dbReference>
<evidence type="ECO:0000259" key="8">
    <source>
        <dbReference type="Pfam" id="PF16330"/>
    </source>
</evidence>
<reference evidence="10" key="1">
    <citation type="journal article" date="2019" name="Int. J. Syst. Evol. Microbiol.">
        <title>The Global Catalogue of Microorganisms (GCM) 10K type strain sequencing project: providing services to taxonomists for standard genome sequencing and annotation.</title>
        <authorList>
            <consortium name="The Broad Institute Genomics Platform"/>
            <consortium name="The Broad Institute Genome Sequencing Center for Infectious Disease"/>
            <person name="Wu L."/>
            <person name="Ma J."/>
        </authorList>
    </citation>
    <scope>NUCLEOTIDE SEQUENCE [LARGE SCALE GENOMIC DNA]</scope>
    <source>
        <strain evidence="10">CGMCC 1.15923</strain>
    </source>
</reference>
<feature type="compositionally biased region" description="Basic and acidic residues" evidence="6">
    <location>
        <begin position="1082"/>
        <end position="1092"/>
    </location>
</feature>
<dbReference type="InterPro" id="IPR042501">
    <property type="entry name" value="MukB_hinge_sf"/>
</dbReference>
<evidence type="ECO:0000313" key="10">
    <source>
        <dbReference type="Proteomes" id="UP000646152"/>
    </source>
</evidence>
<accession>A0ABQ1ISJ8</accession>
<feature type="coiled-coil region" evidence="5">
    <location>
        <begin position="958"/>
        <end position="1035"/>
    </location>
</feature>
<dbReference type="InterPro" id="IPR032520">
    <property type="entry name" value="MukB_hinge"/>
</dbReference>
<feature type="coiled-coil region" evidence="5">
    <location>
        <begin position="568"/>
        <end position="602"/>
    </location>
</feature>
<dbReference type="Pfam" id="PF16330">
    <property type="entry name" value="MukB_hinge"/>
    <property type="match status" value="1"/>
</dbReference>
<comment type="caution">
    <text evidence="9">The sequence shown here is derived from an EMBL/GenBank/DDBJ whole genome shotgun (WGS) entry which is preliminary data.</text>
</comment>
<protein>
    <submittedName>
        <fullName evidence="9">Cell division protein MukB</fullName>
    </submittedName>
</protein>
<feature type="domain" description="MukB N-terminal" evidence="7">
    <location>
        <begin position="27"/>
        <end position="250"/>
    </location>
</feature>
<dbReference type="Gene3D" id="1.20.5.420">
    <property type="entry name" value="Immunoglobulin FC, subunit C"/>
    <property type="match status" value="1"/>
</dbReference>
<dbReference type="InterPro" id="IPR027417">
    <property type="entry name" value="P-loop_NTPase"/>
</dbReference>
<keyword evidence="1" id="KW-0963">Cytoplasm</keyword>
<keyword evidence="3" id="KW-0226">DNA condensation</keyword>
<dbReference type="SUPFAM" id="SSF52540">
    <property type="entry name" value="P-loop containing nucleoside triphosphate hydrolases"/>
    <property type="match status" value="1"/>
</dbReference>
<keyword evidence="2" id="KW-0159">Chromosome partition</keyword>
<feature type="domain" description="MukB hinge" evidence="8">
    <location>
        <begin position="668"/>
        <end position="832"/>
    </location>
</feature>
<evidence type="ECO:0000256" key="4">
    <source>
        <dbReference type="ARBA" id="ARBA00023125"/>
    </source>
</evidence>
<dbReference type="Pfam" id="PF13558">
    <property type="entry name" value="SbcC_Walker_B"/>
    <property type="match status" value="1"/>
</dbReference>